<dbReference type="EMBL" id="KN824764">
    <property type="protein sequence ID" value="KIM19372.1"/>
    <property type="molecule type" value="Genomic_DNA"/>
</dbReference>
<protein>
    <submittedName>
        <fullName evidence="2">Uncharacterized protein</fullName>
    </submittedName>
</protein>
<proteinExistence type="predicted"/>
<evidence type="ECO:0000256" key="1">
    <source>
        <dbReference type="SAM" id="MobiDB-lite"/>
    </source>
</evidence>
<keyword evidence="3" id="KW-1185">Reference proteome</keyword>
<dbReference type="AlphaFoldDB" id="A0A0C2WNX5"/>
<dbReference type="HOGENOM" id="CLU_2580474_0_0_1"/>
<feature type="region of interest" description="Disordered" evidence="1">
    <location>
        <begin position="1"/>
        <end position="27"/>
    </location>
</feature>
<gene>
    <name evidence="2" type="ORF">M408DRAFT_334413</name>
</gene>
<reference evidence="2 3" key="1">
    <citation type="submission" date="2014-04" db="EMBL/GenBank/DDBJ databases">
        <authorList>
            <consortium name="DOE Joint Genome Institute"/>
            <person name="Kuo A."/>
            <person name="Zuccaro A."/>
            <person name="Kohler A."/>
            <person name="Nagy L.G."/>
            <person name="Floudas D."/>
            <person name="Copeland A."/>
            <person name="Barry K.W."/>
            <person name="Cichocki N."/>
            <person name="Veneault-Fourrey C."/>
            <person name="LaButti K."/>
            <person name="Lindquist E.A."/>
            <person name="Lipzen A."/>
            <person name="Lundell T."/>
            <person name="Morin E."/>
            <person name="Murat C."/>
            <person name="Sun H."/>
            <person name="Tunlid A."/>
            <person name="Henrissat B."/>
            <person name="Grigoriev I.V."/>
            <person name="Hibbett D.S."/>
            <person name="Martin F."/>
            <person name="Nordberg H.P."/>
            <person name="Cantor M.N."/>
            <person name="Hua S.X."/>
        </authorList>
    </citation>
    <scope>NUCLEOTIDE SEQUENCE [LARGE SCALE GENOMIC DNA]</scope>
    <source>
        <strain evidence="2 3">MAFF 305830</strain>
    </source>
</reference>
<evidence type="ECO:0000313" key="2">
    <source>
        <dbReference type="EMBL" id="KIM19372.1"/>
    </source>
</evidence>
<name>A0A0C2WNX5_SERVB</name>
<reference evidence="3" key="2">
    <citation type="submission" date="2015-01" db="EMBL/GenBank/DDBJ databases">
        <title>Evolutionary Origins and Diversification of the Mycorrhizal Mutualists.</title>
        <authorList>
            <consortium name="DOE Joint Genome Institute"/>
            <consortium name="Mycorrhizal Genomics Consortium"/>
            <person name="Kohler A."/>
            <person name="Kuo A."/>
            <person name="Nagy L.G."/>
            <person name="Floudas D."/>
            <person name="Copeland A."/>
            <person name="Barry K.W."/>
            <person name="Cichocki N."/>
            <person name="Veneault-Fourrey C."/>
            <person name="LaButti K."/>
            <person name="Lindquist E.A."/>
            <person name="Lipzen A."/>
            <person name="Lundell T."/>
            <person name="Morin E."/>
            <person name="Murat C."/>
            <person name="Riley R."/>
            <person name="Ohm R."/>
            <person name="Sun H."/>
            <person name="Tunlid A."/>
            <person name="Henrissat B."/>
            <person name="Grigoriev I.V."/>
            <person name="Hibbett D.S."/>
            <person name="Martin F."/>
        </authorList>
    </citation>
    <scope>NUCLEOTIDE SEQUENCE [LARGE SCALE GENOMIC DNA]</scope>
    <source>
        <strain evidence="3">MAFF 305830</strain>
    </source>
</reference>
<feature type="non-terminal residue" evidence="2">
    <location>
        <position position="81"/>
    </location>
</feature>
<organism evidence="2 3">
    <name type="scientific">Serendipita vermifera MAFF 305830</name>
    <dbReference type="NCBI Taxonomy" id="933852"/>
    <lineage>
        <taxon>Eukaryota</taxon>
        <taxon>Fungi</taxon>
        <taxon>Dikarya</taxon>
        <taxon>Basidiomycota</taxon>
        <taxon>Agaricomycotina</taxon>
        <taxon>Agaricomycetes</taxon>
        <taxon>Sebacinales</taxon>
        <taxon>Serendipitaceae</taxon>
        <taxon>Serendipita</taxon>
    </lineage>
</organism>
<evidence type="ECO:0000313" key="3">
    <source>
        <dbReference type="Proteomes" id="UP000054097"/>
    </source>
</evidence>
<accession>A0A0C2WNX5</accession>
<sequence length="81" mass="9166">MANSAVPPKAITSETRVSHGQKKKIPNDQKVSCNVKRTKDVRLRDDLIYISCRQRNESPHICARARAYPGTMRPKKCCPTN</sequence>
<dbReference type="Proteomes" id="UP000054097">
    <property type="component" value="Unassembled WGS sequence"/>
</dbReference>